<dbReference type="SUPFAM" id="SSF52540">
    <property type="entry name" value="P-loop containing nucleoside triphosphate hydrolases"/>
    <property type="match status" value="1"/>
</dbReference>
<feature type="region of interest" description="Disordered" evidence="1">
    <location>
        <begin position="199"/>
        <end position="244"/>
    </location>
</feature>
<dbReference type="AlphaFoldDB" id="T0YSP8"/>
<evidence type="ECO:0000313" key="3">
    <source>
        <dbReference type="EMBL" id="EQD36178.1"/>
    </source>
</evidence>
<dbReference type="InterPro" id="IPR003593">
    <property type="entry name" value="AAA+_ATPase"/>
</dbReference>
<dbReference type="InterPro" id="IPR002611">
    <property type="entry name" value="IstB_ATP-bd"/>
</dbReference>
<keyword evidence="3" id="KW-0067">ATP-binding</keyword>
<sequence>MPEVISPELRQTLRRLKLSPILDTLPERLQLARQQKLPYQDFMELVLTDEVARRDRIGGDLRARAAHLDMSMRLESWDESTPVTFDRQLWNQLCSLRFLEEPAGVLILGPVGVGKTMLANCLGHIACRRHHSVLFARADQLLKRLKVARLDATYDQELRRLVRVDLLLIDDFCLSAMDAVETHDFYEIVVERHRRSATLLTSNRDPEGMAGPDGRPDAGPVRSRPAGQLRLRTGPGGRVLSHPP</sequence>
<dbReference type="GO" id="GO:0005524">
    <property type="term" value="F:ATP binding"/>
    <property type="evidence" value="ECO:0007669"/>
    <property type="project" value="UniProtKB-KW"/>
</dbReference>
<dbReference type="CDD" id="cd00009">
    <property type="entry name" value="AAA"/>
    <property type="match status" value="1"/>
</dbReference>
<evidence type="ECO:0000259" key="2">
    <source>
        <dbReference type="SMART" id="SM00382"/>
    </source>
</evidence>
<dbReference type="Gene3D" id="3.40.50.300">
    <property type="entry name" value="P-loop containing nucleotide triphosphate hydrolases"/>
    <property type="match status" value="1"/>
</dbReference>
<feature type="domain" description="AAA+ ATPase" evidence="2">
    <location>
        <begin position="101"/>
        <end position="235"/>
    </location>
</feature>
<reference evidence="3" key="2">
    <citation type="journal article" date="2014" name="ISME J.">
        <title>Microbial stratification in low pH oxic and suboxic macroscopic growths along an acid mine drainage.</title>
        <authorList>
            <person name="Mendez-Garcia C."/>
            <person name="Mesa V."/>
            <person name="Sprenger R.R."/>
            <person name="Richter M."/>
            <person name="Diez M.S."/>
            <person name="Solano J."/>
            <person name="Bargiela R."/>
            <person name="Golyshina O.V."/>
            <person name="Manteca A."/>
            <person name="Ramos J.L."/>
            <person name="Gallego J.R."/>
            <person name="Llorente I."/>
            <person name="Martins Dos Santos V.A."/>
            <person name="Jensen O.N."/>
            <person name="Pelaez A.I."/>
            <person name="Sanchez J."/>
            <person name="Ferrer M."/>
        </authorList>
    </citation>
    <scope>NUCLEOTIDE SEQUENCE</scope>
</reference>
<proteinExistence type="predicted"/>
<dbReference type="GO" id="GO:0006260">
    <property type="term" value="P:DNA replication"/>
    <property type="evidence" value="ECO:0007669"/>
    <property type="project" value="TreeGrafter"/>
</dbReference>
<reference evidence="3" key="1">
    <citation type="submission" date="2013-08" db="EMBL/GenBank/DDBJ databases">
        <authorList>
            <person name="Mendez C."/>
            <person name="Richter M."/>
            <person name="Ferrer M."/>
            <person name="Sanchez J."/>
        </authorList>
    </citation>
    <scope>NUCLEOTIDE SEQUENCE</scope>
</reference>
<accession>T0YSP8</accession>
<dbReference type="SMART" id="SM00382">
    <property type="entry name" value="AAA"/>
    <property type="match status" value="1"/>
</dbReference>
<keyword evidence="3" id="KW-0547">Nucleotide-binding</keyword>
<dbReference type="InterPro" id="IPR028350">
    <property type="entry name" value="DNAC/IstB-like"/>
</dbReference>
<protein>
    <submittedName>
        <fullName evidence="3">IstB domain protein ATP-binding protein</fullName>
    </submittedName>
</protein>
<evidence type="ECO:0000256" key="1">
    <source>
        <dbReference type="SAM" id="MobiDB-lite"/>
    </source>
</evidence>
<dbReference type="PIRSF" id="PIRSF003073">
    <property type="entry name" value="DNAC_TnpB_IstB"/>
    <property type="match status" value="1"/>
</dbReference>
<feature type="non-terminal residue" evidence="3">
    <location>
        <position position="244"/>
    </location>
</feature>
<organism evidence="3">
    <name type="scientific">mine drainage metagenome</name>
    <dbReference type="NCBI Taxonomy" id="410659"/>
    <lineage>
        <taxon>unclassified sequences</taxon>
        <taxon>metagenomes</taxon>
        <taxon>ecological metagenomes</taxon>
    </lineage>
</organism>
<comment type="caution">
    <text evidence="3">The sequence shown here is derived from an EMBL/GenBank/DDBJ whole genome shotgun (WGS) entry which is preliminary data.</text>
</comment>
<gene>
    <name evidence="3" type="ORF">B1B_16610</name>
</gene>
<dbReference type="InterPro" id="IPR027417">
    <property type="entry name" value="P-loop_NTPase"/>
</dbReference>
<dbReference type="PANTHER" id="PTHR30050:SF4">
    <property type="entry name" value="ATP-BINDING PROTEIN RV3427C IN INSERTION SEQUENCE-RELATED"/>
    <property type="match status" value="1"/>
</dbReference>
<dbReference type="Pfam" id="PF01695">
    <property type="entry name" value="IstB_IS21"/>
    <property type="match status" value="1"/>
</dbReference>
<dbReference type="PANTHER" id="PTHR30050">
    <property type="entry name" value="CHROMOSOMAL REPLICATION INITIATOR PROTEIN DNAA"/>
    <property type="match status" value="1"/>
</dbReference>
<name>T0YSP8_9ZZZZ</name>
<dbReference type="EMBL" id="AUZY01011060">
    <property type="protein sequence ID" value="EQD36178.1"/>
    <property type="molecule type" value="Genomic_DNA"/>
</dbReference>